<comment type="caution">
    <text evidence="2">The sequence shown here is derived from an EMBL/GenBank/DDBJ whole genome shotgun (WGS) entry which is preliminary data.</text>
</comment>
<protein>
    <submittedName>
        <fullName evidence="2">Uncharacterized protein</fullName>
    </submittedName>
</protein>
<proteinExistence type="predicted"/>
<sequence>MFGGTGLRATSRREVAAGFADSWPRALASSSRRSLPALGAQGAGEGRRAAAEASGATRQHLLDLIIVIIAIAITRCCHVFSHGGSNGTSGRDLRLPRPAPPTTPSPAHDTPAPPPGGGAWSLARCQPARDVTRHRGLRLMKCARSHGKAGPQAPPFAWLGKVATTSRKVLFLSRFYPEVRETPLEEAYPRETKVAFLH</sequence>
<reference evidence="2 3" key="1">
    <citation type="journal article" date="2020" name="Nature">
        <title>Six reference-quality genomes reveal evolution of bat adaptations.</title>
        <authorList>
            <person name="Jebb D."/>
            <person name="Huang Z."/>
            <person name="Pippel M."/>
            <person name="Hughes G.M."/>
            <person name="Lavrichenko K."/>
            <person name="Devanna P."/>
            <person name="Winkler S."/>
            <person name="Jermiin L.S."/>
            <person name="Skirmuntt E.C."/>
            <person name="Katzourakis A."/>
            <person name="Burkitt-Gray L."/>
            <person name="Ray D.A."/>
            <person name="Sullivan K.A.M."/>
            <person name="Roscito J.G."/>
            <person name="Kirilenko B.M."/>
            <person name="Davalos L.M."/>
            <person name="Corthals A.P."/>
            <person name="Power M.L."/>
            <person name="Jones G."/>
            <person name="Ransome R.D."/>
            <person name="Dechmann D.K.N."/>
            <person name="Locatelli A.G."/>
            <person name="Puechmaille S.J."/>
            <person name="Fedrigo O."/>
            <person name="Jarvis E.D."/>
            <person name="Hiller M."/>
            <person name="Vernes S.C."/>
            <person name="Myers E.W."/>
            <person name="Teeling E.C."/>
        </authorList>
    </citation>
    <scope>NUCLEOTIDE SEQUENCE [LARGE SCALE GENOMIC DNA]</scope>
    <source>
        <strain evidence="2">MRouAeg1</strain>
        <tissue evidence="2">Muscle</tissue>
    </source>
</reference>
<gene>
    <name evidence="2" type="ORF">HJG63_008244</name>
</gene>
<dbReference type="Proteomes" id="UP000593571">
    <property type="component" value="Unassembled WGS sequence"/>
</dbReference>
<evidence type="ECO:0000313" key="3">
    <source>
        <dbReference type="Proteomes" id="UP000593571"/>
    </source>
</evidence>
<accession>A0A7J8E8C5</accession>
<dbReference type="EMBL" id="JACASE010000010">
    <property type="protein sequence ID" value="KAF6431767.1"/>
    <property type="molecule type" value="Genomic_DNA"/>
</dbReference>
<evidence type="ECO:0000313" key="2">
    <source>
        <dbReference type="EMBL" id="KAF6431767.1"/>
    </source>
</evidence>
<feature type="region of interest" description="Disordered" evidence="1">
    <location>
        <begin position="85"/>
        <end position="120"/>
    </location>
</feature>
<name>A0A7J8E8C5_ROUAE</name>
<keyword evidence="3" id="KW-1185">Reference proteome</keyword>
<organism evidence="2 3">
    <name type="scientific">Rousettus aegyptiacus</name>
    <name type="common">Egyptian fruit bat</name>
    <name type="synonym">Pteropus aegyptiacus</name>
    <dbReference type="NCBI Taxonomy" id="9407"/>
    <lineage>
        <taxon>Eukaryota</taxon>
        <taxon>Metazoa</taxon>
        <taxon>Chordata</taxon>
        <taxon>Craniata</taxon>
        <taxon>Vertebrata</taxon>
        <taxon>Euteleostomi</taxon>
        <taxon>Mammalia</taxon>
        <taxon>Eutheria</taxon>
        <taxon>Laurasiatheria</taxon>
        <taxon>Chiroptera</taxon>
        <taxon>Yinpterochiroptera</taxon>
        <taxon>Pteropodoidea</taxon>
        <taxon>Pteropodidae</taxon>
        <taxon>Rousettinae</taxon>
        <taxon>Rousettus</taxon>
    </lineage>
</organism>
<evidence type="ECO:0000256" key="1">
    <source>
        <dbReference type="SAM" id="MobiDB-lite"/>
    </source>
</evidence>
<dbReference type="AlphaFoldDB" id="A0A7J8E8C5"/>